<keyword evidence="2" id="KW-1133">Transmembrane helix</keyword>
<evidence type="ECO:0000313" key="4">
    <source>
        <dbReference type="Proteomes" id="UP000248544"/>
    </source>
</evidence>
<sequence length="409" mass="44837">MITIGEWAGSLLNALARDRPLAAMAAFALLALMGGAGWAAWRLARGFTWADRWTFLGAVLAQGTAAQGMLAFFLDKLAMPPAAALLLFGFVEVAMLASTVRARDNIRRTAQAYAAGVRFQPPSAGADGVAVWVFAAISGVFAATDATTLAGAAFRLVPPLAAAWLWERGLVATSAHITGTRRSPLHWRLTPERLAVRFGLADPSERSASEASAHHLVARTAVAVHRAWRLNARPGRRWALTAWRRERALLAVDRAFRVLVERSDFATNPERQGELSAQLDVLLGARRALDHTPRPPWLSAQQPSGEHTEQPPAERPQARNEWPKERSPGDRERRPERSPSGGGRRSQGRERARRYWDEQIEAGRVPDAPELTRATGVGGSTARRYFTQWKQEPVAARLITVNGSTRKEP</sequence>
<feature type="region of interest" description="Disordered" evidence="1">
    <location>
        <begin position="290"/>
        <end position="376"/>
    </location>
</feature>
<organism evidence="3 4">
    <name type="scientific">Spongiactinospora gelatinilytica</name>
    <dbReference type="NCBI Taxonomy" id="2666298"/>
    <lineage>
        <taxon>Bacteria</taxon>
        <taxon>Bacillati</taxon>
        <taxon>Actinomycetota</taxon>
        <taxon>Actinomycetes</taxon>
        <taxon>Streptosporangiales</taxon>
        <taxon>Streptosporangiaceae</taxon>
        <taxon>Spongiactinospora</taxon>
    </lineage>
</organism>
<feature type="transmembrane region" description="Helical" evidence="2">
    <location>
        <begin position="80"/>
        <end position="100"/>
    </location>
</feature>
<evidence type="ECO:0000313" key="3">
    <source>
        <dbReference type="EMBL" id="PZG27292.1"/>
    </source>
</evidence>
<proteinExistence type="predicted"/>
<keyword evidence="2" id="KW-0812">Transmembrane</keyword>
<protein>
    <submittedName>
        <fullName evidence="3">Uncharacterized protein</fullName>
    </submittedName>
</protein>
<reference evidence="3 4" key="1">
    <citation type="submission" date="2018-01" db="EMBL/GenBank/DDBJ databases">
        <title>Draft genome sequence of Sphaerisporangium sp. 7K107.</title>
        <authorList>
            <person name="Sahin N."/>
            <person name="Saygin H."/>
            <person name="Ay H."/>
        </authorList>
    </citation>
    <scope>NUCLEOTIDE SEQUENCE [LARGE SCALE GENOMIC DNA]</scope>
    <source>
        <strain evidence="3 4">7K107</strain>
    </source>
</reference>
<keyword evidence="2" id="KW-0472">Membrane</keyword>
<comment type="caution">
    <text evidence="3">The sequence shown here is derived from an EMBL/GenBank/DDBJ whole genome shotgun (WGS) entry which is preliminary data.</text>
</comment>
<dbReference type="RefSeq" id="WP_111171357.1">
    <property type="nucleotide sequence ID" value="NZ_POUA01000419.1"/>
</dbReference>
<feature type="transmembrane region" description="Helical" evidence="2">
    <location>
        <begin position="53"/>
        <end position="74"/>
    </location>
</feature>
<feature type="transmembrane region" description="Helical" evidence="2">
    <location>
        <begin position="20"/>
        <end position="41"/>
    </location>
</feature>
<feature type="compositionally biased region" description="Basic and acidic residues" evidence="1">
    <location>
        <begin position="316"/>
        <end position="337"/>
    </location>
</feature>
<dbReference type="EMBL" id="POUA01000419">
    <property type="protein sequence ID" value="PZG27292.1"/>
    <property type="molecule type" value="Genomic_DNA"/>
</dbReference>
<gene>
    <name evidence="3" type="ORF">C1I98_33490</name>
</gene>
<keyword evidence="4" id="KW-1185">Reference proteome</keyword>
<dbReference type="Proteomes" id="UP000248544">
    <property type="component" value="Unassembled WGS sequence"/>
</dbReference>
<evidence type="ECO:0000256" key="2">
    <source>
        <dbReference type="SAM" id="Phobius"/>
    </source>
</evidence>
<evidence type="ECO:0000256" key="1">
    <source>
        <dbReference type="SAM" id="MobiDB-lite"/>
    </source>
</evidence>
<name>A0A2W2ESM0_9ACTN</name>
<feature type="compositionally biased region" description="Basic and acidic residues" evidence="1">
    <location>
        <begin position="347"/>
        <end position="357"/>
    </location>
</feature>
<accession>A0A2W2ESM0</accession>
<dbReference type="AlphaFoldDB" id="A0A2W2ESM0"/>